<dbReference type="Pfam" id="PF08281">
    <property type="entry name" value="Sigma70_r4_2"/>
    <property type="match status" value="1"/>
</dbReference>
<keyword evidence="5" id="KW-0804">Transcription</keyword>
<dbReference type="InterPro" id="IPR013324">
    <property type="entry name" value="RNA_pol_sigma_r3/r4-like"/>
</dbReference>
<dbReference type="GO" id="GO:0016987">
    <property type="term" value="F:sigma factor activity"/>
    <property type="evidence" value="ECO:0007669"/>
    <property type="project" value="UniProtKB-KW"/>
</dbReference>
<evidence type="ECO:0000256" key="4">
    <source>
        <dbReference type="ARBA" id="ARBA00023125"/>
    </source>
</evidence>
<evidence type="ECO:0000256" key="3">
    <source>
        <dbReference type="ARBA" id="ARBA00023082"/>
    </source>
</evidence>
<feature type="domain" description="RNA polymerase sigma factor 70 region 4 type 2" evidence="7">
    <location>
        <begin position="102"/>
        <end position="153"/>
    </location>
</feature>
<feature type="domain" description="RNA polymerase sigma-70 region 2" evidence="6">
    <location>
        <begin position="7"/>
        <end position="74"/>
    </location>
</feature>
<dbReference type="SUPFAM" id="SSF88946">
    <property type="entry name" value="Sigma2 domain of RNA polymerase sigma factors"/>
    <property type="match status" value="1"/>
</dbReference>
<evidence type="ECO:0000256" key="5">
    <source>
        <dbReference type="ARBA" id="ARBA00023163"/>
    </source>
</evidence>
<dbReference type="Pfam" id="PF04542">
    <property type="entry name" value="Sigma70_r2"/>
    <property type="match status" value="1"/>
</dbReference>
<keyword evidence="3" id="KW-0731">Sigma factor</keyword>
<dbReference type="InterPro" id="IPR013249">
    <property type="entry name" value="RNA_pol_sigma70_r4_t2"/>
</dbReference>
<dbReference type="Gene3D" id="1.10.1740.10">
    <property type="match status" value="1"/>
</dbReference>
<proteinExistence type="inferred from homology"/>
<name>A0A9X2BQT3_9BACL</name>
<dbReference type="SUPFAM" id="SSF88659">
    <property type="entry name" value="Sigma3 and sigma4 domains of RNA polymerase sigma factors"/>
    <property type="match status" value="1"/>
</dbReference>
<dbReference type="InterPro" id="IPR007627">
    <property type="entry name" value="RNA_pol_sigma70_r2"/>
</dbReference>
<dbReference type="CDD" id="cd06171">
    <property type="entry name" value="Sigma70_r4"/>
    <property type="match status" value="1"/>
</dbReference>
<protein>
    <submittedName>
        <fullName evidence="8">RNA polymerase sigma factor</fullName>
    </submittedName>
</protein>
<dbReference type="Gene3D" id="1.10.10.10">
    <property type="entry name" value="Winged helix-like DNA-binding domain superfamily/Winged helix DNA-binding domain"/>
    <property type="match status" value="1"/>
</dbReference>
<keyword evidence="4" id="KW-0238">DNA-binding</keyword>
<evidence type="ECO:0000313" key="9">
    <source>
        <dbReference type="Proteomes" id="UP001139534"/>
    </source>
</evidence>
<evidence type="ECO:0000256" key="2">
    <source>
        <dbReference type="ARBA" id="ARBA00023015"/>
    </source>
</evidence>
<dbReference type="PANTHER" id="PTHR43133">
    <property type="entry name" value="RNA POLYMERASE ECF-TYPE SIGMA FACTO"/>
    <property type="match status" value="1"/>
</dbReference>
<organism evidence="8 9">
    <name type="scientific">Paenibacillus mellifer</name>
    <dbReference type="NCBI Taxonomy" id="2937794"/>
    <lineage>
        <taxon>Bacteria</taxon>
        <taxon>Bacillati</taxon>
        <taxon>Bacillota</taxon>
        <taxon>Bacilli</taxon>
        <taxon>Bacillales</taxon>
        <taxon>Paenibacillaceae</taxon>
        <taxon>Paenibacillus</taxon>
    </lineage>
</organism>
<dbReference type="GO" id="GO:0006352">
    <property type="term" value="P:DNA-templated transcription initiation"/>
    <property type="evidence" value="ECO:0007669"/>
    <property type="project" value="InterPro"/>
</dbReference>
<dbReference type="Proteomes" id="UP001139534">
    <property type="component" value="Unassembled WGS sequence"/>
</dbReference>
<dbReference type="AlphaFoldDB" id="A0A9X2BQT3"/>
<evidence type="ECO:0000259" key="6">
    <source>
        <dbReference type="Pfam" id="PF04542"/>
    </source>
</evidence>
<gene>
    <name evidence="8" type="ORF">M0651_05075</name>
</gene>
<evidence type="ECO:0000313" key="8">
    <source>
        <dbReference type="EMBL" id="MCK8486545.1"/>
    </source>
</evidence>
<comment type="caution">
    <text evidence="8">The sequence shown here is derived from an EMBL/GenBank/DDBJ whole genome shotgun (WGS) entry which is preliminary data.</text>
</comment>
<evidence type="ECO:0000259" key="7">
    <source>
        <dbReference type="Pfam" id="PF08281"/>
    </source>
</evidence>
<dbReference type="PANTHER" id="PTHR43133:SF52">
    <property type="entry name" value="ECF RNA POLYMERASE SIGMA FACTOR SIGL"/>
    <property type="match status" value="1"/>
</dbReference>
<comment type="similarity">
    <text evidence="1">Belongs to the sigma-70 factor family. ECF subfamily.</text>
</comment>
<keyword evidence="2" id="KW-0805">Transcription regulation</keyword>
<dbReference type="RefSeq" id="WP_248550758.1">
    <property type="nucleotide sequence ID" value="NZ_JALPRK010000003.1"/>
</dbReference>
<dbReference type="InterPro" id="IPR036388">
    <property type="entry name" value="WH-like_DNA-bd_sf"/>
</dbReference>
<accession>A0A9X2BQT3</accession>
<keyword evidence="9" id="KW-1185">Reference proteome</keyword>
<reference evidence="8" key="1">
    <citation type="submission" date="2022-04" db="EMBL/GenBank/DDBJ databases">
        <authorList>
            <person name="Seo M.-J."/>
        </authorList>
    </citation>
    <scope>NUCLEOTIDE SEQUENCE</scope>
    <source>
        <strain evidence="8">MBLB2552</strain>
    </source>
</reference>
<evidence type="ECO:0000256" key="1">
    <source>
        <dbReference type="ARBA" id="ARBA00010641"/>
    </source>
</evidence>
<dbReference type="InterPro" id="IPR039425">
    <property type="entry name" value="RNA_pol_sigma-70-like"/>
</dbReference>
<sequence length="162" mass="19285">MDELEQIYEAYFRDVYRFVLSLSRNELVAEEITQETFFKALQQLDRFQGSSKISVWLCQIAKNTYFTYLDKQRRLDPEGSLEQADGGTNFEQHFVDKTEALYLHKLLHCLDEPYKEVFTLRVFGELSFDHIAQIFGRTESWARVTFHRAKLKIRALWKEEEG</sequence>
<dbReference type="EMBL" id="JALPRK010000003">
    <property type="protein sequence ID" value="MCK8486545.1"/>
    <property type="molecule type" value="Genomic_DNA"/>
</dbReference>
<dbReference type="InterPro" id="IPR014284">
    <property type="entry name" value="RNA_pol_sigma-70_dom"/>
</dbReference>
<dbReference type="InterPro" id="IPR013325">
    <property type="entry name" value="RNA_pol_sigma_r2"/>
</dbReference>
<dbReference type="NCBIfam" id="TIGR02937">
    <property type="entry name" value="sigma70-ECF"/>
    <property type="match status" value="1"/>
</dbReference>
<dbReference type="GO" id="GO:0003677">
    <property type="term" value="F:DNA binding"/>
    <property type="evidence" value="ECO:0007669"/>
    <property type="project" value="UniProtKB-KW"/>
</dbReference>